<keyword evidence="4" id="KW-0732">Signal</keyword>
<comment type="caution">
    <text evidence="6">The sequence shown here is derived from an EMBL/GenBank/DDBJ whole genome shotgun (WGS) entry which is preliminary data.</text>
</comment>
<dbReference type="AlphaFoldDB" id="A0A936ZPZ7"/>
<evidence type="ECO:0000256" key="2">
    <source>
        <dbReference type="ARBA" id="ARBA00022759"/>
    </source>
</evidence>
<feature type="signal peptide" evidence="4">
    <location>
        <begin position="1"/>
        <end position="37"/>
    </location>
</feature>
<dbReference type="PROSITE" id="PS50830">
    <property type="entry name" value="TNASE_3"/>
    <property type="match status" value="1"/>
</dbReference>
<gene>
    <name evidence="6" type="ORF">JI739_13755</name>
</gene>
<name>A0A936ZPZ7_9BURK</name>
<evidence type="ECO:0000256" key="1">
    <source>
        <dbReference type="ARBA" id="ARBA00022722"/>
    </source>
</evidence>
<dbReference type="SUPFAM" id="SSF50199">
    <property type="entry name" value="Staphylococcal nuclease"/>
    <property type="match status" value="1"/>
</dbReference>
<dbReference type="PANTHER" id="PTHR12302">
    <property type="entry name" value="EBNA2 BINDING PROTEIN P100"/>
    <property type="match status" value="1"/>
</dbReference>
<keyword evidence="7" id="KW-1185">Reference proteome</keyword>
<evidence type="ECO:0000313" key="6">
    <source>
        <dbReference type="EMBL" id="MBL0421420.1"/>
    </source>
</evidence>
<dbReference type="GO" id="GO:0016787">
    <property type="term" value="F:hydrolase activity"/>
    <property type="evidence" value="ECO:0007669"/>
    <property type="project" value="UniProtKB-KW"/>
</dbReference>
<dbReference type="Gene3D" id="2.40.50.90">
    <property type="match status" value="1"/>
</dbReference>
<dbReference type="GO" id="GO:0004519">
    <property type="term" value="F:endonuclease activity"/>
    <property type="evidence" value="ECO:0007669"/>
    <property type="project" value="UniProtKB-KW"/>
</dbReference>
<reference evidence="6" key="1">
    <citation type="submission" date="2021-01" db="EMBL/GenBank/DDBJ databases">
        <title>Ramlibacter sp. strain AW1 16S ribosomal RNA gene Genome sequencing and assembly.</title>
        <authorList>
            <person name="Kang M."/>
        </authorList>
    </citation>
    <scope>NUCLEOTIDE SEQUENCE</scope>
    <source>
        <strain evidence="6">AW1</strain>
    </source>
</reference>
<dbReference type="InterPro" id="IPR016071">
    <property type="entry name" value="Staphylococal_nuclease_OB-fold"/>
</dbReference>
<dbReference type="Proteomes" id="UP000613011">
    <property type="component" value="Unassembled WGS sequence"/>
</dbReference>
<keyword evidence="2" id="KW-0255">Endonuclease</keyword>
<dbReference type="InterPro" id="IPR035437">
    <property type="entry name" value="SNase_OB-fold_sf"/>
</dbReference>
<dbReference type="SMART" id="SM00318">
    <property type="entry name" value="SNc"/>
    <property type="match status" value="1"/>
</dbReference>
<evidence type="ECO:0000313" key="7">
    <source>
        <dbReference type="Proteomes" id="UP000613011"/>
    </source>
</evidence>
<evidence type="ECO:0000259" key="5">
    <source>
        <dbReference type="PROSITE" id="PS50830"/>
    </source>
</evidence>
<evidence type="ECO:0000256" key="3">
    <source>
        <dbReference type="ARBA" id="ARBA00022801"/>
    </source>
</evidence>
<keyword evidence="1" id="KW-0540">Nuclease</keyword>
<accession>A0A936ZPZ7</accession>
<protein>
    <submittedName>
        <fullName evidence="6">Thermonuclease family protein</fullName>
    </submittedName>
</protein>
<dbReference type="EMBL" id="JAEQNA010000004">
    <property type="protein sequence ID" value="MBL0421420.1"/>
    <property type="molecule type" value="Genomic_DNA"/>
</dbReference>
<dbReference type="Pfam" id="PF00565">
    <property type="entry name" value="SNase"/>
    <property type="match status" value="1"/>
</dbReference>
<keyword evidence="3" id="KW-0378">Hydrolase</keyword>
<evidence type="ECO:0000256" key="4">
    <source>
        <dbReference type="SAM" id="SignalP"/>
    </source>
</evidence>
<dbReference type="PANTHER" id="PTHR12302:SF3">
    <property type="entry name" value="SERINE_THREONINE-PROTEIN KINASE 31"/>
    <property type="match status" value="1"/>
</dbReference>
<organism evidence="6 7">
    <name type="scientific">Ramlibacter aurantiacus</name>
    <dbReference type="NCBI Taxonomy" id="2801330"/>
    <lineage>
        <taxon>Bacteria</taxon>
        <taxon>Pseudomonadati</taxon>
        <taxon>Pseudomonadota</taxon>
        <taxon>Betaproteobacteria</taxon>
        <taxon>Burkholderiales</taxon>
        <taxon>Comamonadaceae</taxon>
        <taxon>Ramlibacter</taxon>
    </lineage>
</organism>
<sequence>MPDSITLPERSCSLPARRATCRLLLALLPLLAPPAWAEPRLLRGVVTHVTDGDSIRVRPADGGAPQAVRLRGIDAPEICQRHGRAARSALQERLLHQPVLLRMHGRDSYERLLADVAAPHTPDLGAWLVAQGHAWAAARGPRGRYAAEQALARSEGRGLWAQPRPLAPREFRRRHGRCA</sequence>
<feature type="chain" id="PRO_5036989907" evidence="4">
    <location>
        <begin position="38"/>
        <end position="179"/>
    </location>
</feature>
<proteinExistence type="predicted"/>
<feature type="domain" description="TNase-like" evidence="5">
    <location>
        <begin position="40"/>
        <end position="162"/>
    </location>
</feature>